<protein>
    <submittedName>
        <fullName evidence="1">Uncharacterized protein</fullName>
    </submittedName>
</protein>
<dbReference type="EMBL" id="JAULSN010000017">
    <property type="protein sequence ID" value="KAK3358332.1"/>
    <property type="molecule type" value="Genomic_DNA"/>
</dbReference>
<organism evidence="1 2">
    <name type="scientific">Lasiosphaeria ovina</name>
    <dbReference type="NCBI Taxonomy" id="92902"/>
    <lineage>
        <taxon>Eukaryota</taxon>
        <taxon>Fungi</taxon>
        <taxon>Dikarya</taxon>
        <taxon>Ascomycota</taxon>
        <taxon>Pezizomycotina</taxon>
        <taxon>Sordariomycetes</taxon>
        <taxon>Sordariomycetidae</taxon>
        <taxon>Sordariales</taxon>
        <taxon>Lasiosphaeriaceae</taxon>
        <taxon>Lasiosphaeria</taxon>
    </lineage>
</organism>
<gene>
    <name evidence="1" type="ORF">B0T24DRAFT_600218</name>
</gene>
<reference evidence="1" key="2">
    <citation type="submission" date="2023-06" db="EMBL/GenBank/DDBJ databases">
        <authorList>
            <consortium name="Lawrence Berkeley National Laboratory"/>
            <person name="Haridas S."/>
            <person name="Hensen N."/>
            <person name="Bonometti L."/>
            <person name="Westerberg I."/>
            <person name="Brannstrom I.O."/>
            <person name="Guillou S."/>
            <person name="Cros-Aarteil S."/>
            <person name="Calhoun S."/>
            <person name="Kuo A."/>
            <person name="Mondo S."/>
            <person name="Pangilinan J."/>
            <person name="Riley R."/>
            <person name="Labutti K."/>
            <person name="Andreopoulos B."/>
            <person name="Lipzen A."/>
            <person name="Chen C."/>
            <person name="Yanf M."/>
            <person name="Daum C."/>
            <person name="Ng V."/>
            <person name="Clum A."/>
            <person name="Steindorff A."/>
            <person name="Ohm R."/>
            <person name="Martin F."/>
            <person name="Silar P."/>
            <person name="Natvig D."/>
            <person name="Lalanne C."/>
            <person name="Gautier V."/>
            <person name="Ament-Velasquez S.L."/>
            <person name="Kruys A."/>
            <person name="Hutchinson M.I."/>
            <person name="Powell A.J."/>
            <person name="Barry K."/>
            <person name="Miller A.N."/>
            <person name="Grigoriev I.V."/>
            <person name="Debuchy R."/>
            <person name="Gladieux P."/>
            <person name="Thoren M.H."/>
            <person name="Johannesson H."/>
        </authorList>
    </citation>
    <scope>NUCLEOTIDE SEQUENCE</scope>
    <source>
        <strain evidence="1">CBS 958.72</strain>
    </source>
</reference>
<sequence length="393" mass="44197">MCPYMDTAFSSGSIPADSDMTSGLTLGEMPVQSWPELVAAIYKNYDQQAPPRTDRGGNSEENTYHAEERRSRFWAAVLKLPGKETPSESTDQYAVTGQFYPRISPVYYQWRHLTLKKRETENAIRYANWMALYDCLSVEDQMRTDVDDLTVAIIGPFFGLRMSARNDELIARHFTIDQAKVQGCARSRIEMAALFVLERELGLQAGSSITDLCYKDIHLVLVHSDGGQSMSMAVTMTRVTDGQVAPQEEGLVQGETLLRDAAFYIAWLAYLDEALPMPRTTTTCNSVSVTTLRSNGRARALQWSEECLEEPIFRHIHALKKMPSSGETLGRQQLVKRSAAAHRLKKQDLTHMARSHRAMSKAREPMDLALLDVCLEECHLITRHGISPPAHNL</sequence>
<evidence type="ECO:0000313" key="1">
    <source>
        <dbReference type="EMBL" id="KAK3358332.1"/>
    </source>
</evidence>
<keyword evidence="2" id="KW-1185">Reference proteome</keyword>
<accession>A0AAE0MXA1</accession>
<name>A0AAE0MXA1_9PEZI</name>
<evidence type="ECO:0000313" key="2">
    <source>
        <dbReference type="Proteomes" id="UP001287356"/>
    </source>
</evidence>
<dbReference type="AlphaFoldDB" id="A0AAE0MXA1"/>
<comment type="caution">
    <text evidence="1">The sequence shown here is derived from an EMBL/GenBank/DDBJ whole genome shotgun (WGS) entry which is preliminary data.</text>
</comment>
<proteinExistence type="predicted"/>
<reference evidence="1" key="1">
    <citation type="journal article" date="2023" name="Mol. Phylogenet. Evol.">
        <title>Genome-scale phylogeny and comparative genomics of the fungal order Sordariales.</title>
        <authorList>
            <person name="Hensen N."/>
            <person name="Bonometti L."/>
            <person name="Westerberg I."/>
            <person name="Brannstrom I.O."/>
            <person name="Guillou S."/>
            <person name="Cros-Aarteil S."/>
            <person name="Calhoun S."/>
            <person name="Haridas S."/>
            <person name="Kuo A."/>
            <person name="Mondo S."/>
            <person name="Pangilinan J."/>
            <person name="Riley R."/>
            <person name="LaButti K."/>
            <person name="Andreopoulos B."/>
            <person name="Lipzen A."/>
            <person name="Chen C."/>
            <person name="Yan M."/>
            <person name="Daum C."/>
            <person name="Ng V."/>
            <person name="Clum A."/>
            <person name="Steindorff A."/>
            <person name="Ohm R.A."/>
            <person name="Martin F."/>
            <person name="Silar P."/>
            <person name="Natvig D.O."/>
            <person name="Lalanne C."/>
            <person name="Gautier V."/>
            <person name="Ament-Velasquez S.L."/>
            <person name="Kruys A."/>
            <person name="Hutchinson M.I."/>
            <person name="Powell A.J."/>
            <person name="Barry K."/>
            <person name="Miller A.N."/>
            <person name="Grigoriev I.V."/>
            <person name="Debuchy R."/>
            <person name="Gladieux P."/>
            <person name="Hiltunen Thoren M."/>
            <person name="Johannesson H."/>
        </authorList>
    </citation>
    <scope>NUCLEOTIDE SEQUENCE</scope>
    <source>
        <strain evidence="1">CBS 958.72</strain>
    </source>
</reference>
<dbReference type="Proteomes" id="UP001287356">
    <property type="component" value="Unassembled WGS sequence"/>
</dbReference>